<dbReference type="Gene3D" id="3.40.1190.20">
    <property type="match status" value="1"/>
</dbReference>
<dbReference type="GO" id="GO:0005829">
    <property type="term" value="C:cytosol"/>
    <property type="evidence" value="ECO:0007669"/>
    <property type="project" value="TreeGrafter"/>
</dbReference>
<proteinExistence type="predicted"/>
<comment type="function">
    <text evidence="3">Catalyzes the phosphorylation of hydroxymethylpyrimidine phosphate (HMP-P) to HMP-PP, and of HMP to HMP-P.</text>
</comment>
<sequence length="485" mass="51612">MIPNILTIAGSDPSGGAGIQADLKSIVACGGYGMAAITALTAQSTQGVTAVHVPPATFLRAQLDTLAADVRIDAVKIGMLASAEVIEAVAAWIDGLPARPAVVLDPVMVATSGDRLIDASAEAALTGLLDRADVVTPNLPELAVLVGEPAAVTWPDALAQAARLARRNGLRVLVKGGHLPGDETPDALVGPEGTLAEFAGRRIATTSTHGTGCSLSSAVATLYARERDWVAAVAAARGWLRGAIAAAGDLDVGRPGGHGPLHHAHALWRADPLPRAAAELDTWWRDCADLRGRIDDVWFVRQLADGTLPREAFTHYLTQDAIYLREYAEVLSRAGETAPTEDERTFWRDAARACLESELTLHTSHGADAPAESSEETEAYLAHLRAAADSGDHAVLIAAVLPCYWLYQDVGERLAAAHHPDHPYADWLGMYGAPAFAEATLRAIAWVQDAARRAPEHKLQRMRAAFEESCRHELAFFAQRAPARR</sequence>
<keyword evidence="13" id="KW-1185">Reference proteome</keyword>
<evidence type="ECO:0000256" key="2">
    <source>
        <dbReference type="ARBA" id="ARBA00000565"/>
    </source>
</evidence>
<dbReference type="EMBL" id="SPQB01000007">
    <property type="protein sequence ID" value="TFU33548.1"/>
    <property type="molecule type" value="Genomic_DNA"/>
</dbReference>
<comment type="catalytic activity">
    <reaction evidence="2">
        <text>4-amino-2-methyl-5-(phosphooxymethyl)pyrimidine + ATP = 4-amino-2-methyl-5-(diphosphooxymethyl)pyrimidine + ADP</text>
        <dbReference type="Rhea" id="RHEA:19893"/>
        <dbReference type="ChEBI" id="CHEBI:30616"/>
        <dbReference type="ChEBI" id="CHEBI:57841"/>
        <dbReference type="ChEBI" id="CHEBI:58354"/>
        <dbReference type="ChEBI" id="CHEBI:456216"/>
        <dbReference type="EC" id="2.7.4.7"/>
    </reaction>
</comment>
<comment type="pathway">
    <text evidence="4">Cofactor biosynthesis; thiamine diphosphate biosynthesis; 4-amino-2-methyl-5-diphosphomethylpyrimidine from 5-amino-1-(5-phospho-D-ribosyl)imidazole: step 3/3.</text>
</comment>
<dbReference type="InterPro" id="IPR029056">
    <property type="entry name" value="Ribokinase-like"/>
</dbReference>
<evidence type="ECO:0000256" key="3">
    <source>
        <dbReference type="ARBA" id="ARBA00003848"/>
    </source>
</evidence>
<evidence type="ECO:0000256" key="7">
    <source>
        <dbReference type="ARBA" id="ARBA00022777"/>
    </source>
</evidence>
<evidence type="ECO:0000313" key="12">
    <source>
        <dbReference type="EMBL" id="TFU33548.1"/>
    </source>
</evidence>
<keyword evidence="8" id="KW-0067">ATP-binding</keyword>
<evidence type="ECO:0000256" key="6">
    <source>
        <dbReference type="ARBA" id="ARBA00022741"/>
    </source>
</evidence>
<evidence type="ECO:0000256" key="1">
    <source>
        <dbReference type="ARBA" id="ARBA00000151"/>
    </source>
</evidence>
<comment type="catalytic activity">
    <reaction evidence="1">
        <text>4-amino-5-hydroxymethyl-2-methylpyrimidine + ATP = 4-amino-2-methyl-5-(phosphooxymethyl)pyrimidine + ADP + H(+)</text>
        <dbReference type="Rhea" id="RHEA:23096"/>
        <dbReference type="ChEBI" id="CHEBI:15378"/>
        <dbReference type="ChEBI" id="CHEBI:16892"/>
        <dbReference type="ChEBI" id="CHEBI:30616"/>
        <dbReference type="ChEBI" id="CHEBI:58354"/>
        <dbReference type="ChEBI" id="CHEBI:456216"/>
        <dbReference type="EC" id="2.7.1.49"/>
    </reaction>
</comment>
<keyword evidence="7 12" id="KW-0418">Kinase</keyword>
<dbReference type="InterPro" id="IPR016084">
    <property type="entry name" value="Haem_Oase-like_multi-hlx"/>
</dbReference>
<evidence type="ECO:0000256" key="8">
    <source>
        <dbReference type="ARBA" id="ARBA00022840"/>
    </source>
</evidence>
<protein>
    <submittedName>
        <fullName evidence="12">Bifunctional hydroxymethylpyrimidine kinase/phosphomethylpyrimidine kinase</fullName>
        <ecNumber evidence="12">2.7.1.49</ecNumber>
        <ecNumber evidence="12">2.7.4.7</ecNumber>
    </submittedName>
</protein>
<dbReference type="Pfam" id="PF03070">
    <property type="entry name" value="TENA_THI-4"/>
    <property type="match status" value="1"/>
</dbReference>
<reference evidence="12 13" key="1">
    <citation type="submission" date="2019-03" db="EMBL/GenBank/DDBJ databases">
        <title>Diversity of the mouse oral microbiome.</title>
        <authorList>
            <person name="Joseph S."/>
            <person name="Aduse-Opoku J."/>
            <person name="Curtis M."/>
            <person name="Wade W."/>
            <person name="Hashim A."/>
        </authorList>
    </citation>
    <scope>NUCLEOTIDE SEQUENCE [LARGE SCALE GENOMIC DNA]</scope>
    <source>
        <strain evidence="12 13">P1012</strain>
    </source>
</reference>
<dbReference type="SUPFAM" id="SSF48613">
    <property type="entry name" value="Heme oxygenase-like"/>
    <property type="match status" value="1"/>
</dbReference>
<keyword evidence="5 12" id="KW-0808">Transferase</keyword>
<organism evidence="12 13">
    <name type="scientific">Microbacterium paludicola</name>
    <dbReference type="NCBI Taxonomy" id="300019"/>
    <lineage>
        <taxon>Bacteria</taxon>
        <taxon>Bacillati</taxon>
        <taxon>Actinomycetota</taxon>
        <taxon>Actinomycetes</taxon>
        <taxon>Micrococcales</taxon>
        <taxon>Microbacteriaceae</taxon>
        <taxon>Microbacterium</taxon>
    </lineage>
</organism>
<dbReference type="OrthoDB" id="34166at2"/>
<dbReference type="Pfam" id="PF08543">
    <property type="entry name" value="Phos_pyr_kin"/>
    <property type="match status" value="1"/>
</dbReference>
<name>A0A4Y9FYA9_9MICO</name>
<keyword evidence="9" id="KW-0784">Thiamine biosynthesis</keyword>
<dbReference type="FunFam" id="3.40.1190.20:FF:000003">
    <property type="entry name" value="Phosphomethylpyrimidine kinase ThiD"/>
    <property type="match status" value="1"/>
</dbReference>
<evidence type="ECO:0000256" key="5">
    <source>
        <dbReference type="ARBA" id="ARBA00022679"/>
    </source>
</evidence>
<feature type="domain" description="Thiaminase-2/PQQC" evidence="10">
    <location>
        <begin position="299"/>
        <end position="479"/>
    </location>
</feature>
<evidence type="ECO:0000313" key="13">
    <source>
        <dbReference type="Proteomes" id="UP000298358"/>
    </source>
</evidence>
<dbReference type="GO" id="GO:0009229">
    <property type="term" value="P:thiamine diphosphate biosynthetic process"/>
    <property type="evidence" value="ECO:0007669"/>
    <property type="project" value="UniProtKB-UniPathway"/>
</dbReference>
<dbReference type="AlphaFoldDB" id="A0A4Y9FYA9"/>
<dbReference type="GO" id="GO:0008972">
    <property type="term" value="F:phosphomethylpyrimidine kinase activity"/>
    <property type="evidence" value="ECO:0007669"/>
    <property type="project" value="UniProtKB-EC"/>
</dbReference>
<keyword evidence="6" id="KW-0547">Nucleotide-binding</keyword>
<dbReference type="PANTHER" id="PTHR20858">
    <property type="entry name" value="PHOSPHOMETHYLPYRIMIDINE KINASE"/>
    <property type="match status" value="1"/>
</dbReference>
<dbReference type="CDD" id="cd19365">
    <property type="entry name" value="TenA_C-like"/>
    <property type="match status" value="1"/>
</dbReference>
<dbReference type="SUPFAM" id="SSF53613">
    <property type="entry name" value="Ribokinase-like"/>
    <property type="match status" value="1"/>
</dbReference>
<evidence type="ECO:0000259" key="11">
    <source>
        <dbReference type="Pfam" id="PF08543"/>
    </source>
</evidence>
<gene>
    <name evidence="12" type="primary">thiD</name>
    <name evidence="12" type="ORF">E4U02_04715</name>
</gene>
<dbReference type="EC" id="2.7.1.49" evidence="12"/>
<dbReference type="InterPro" id="IPR013749">
    <property type="entry name" value="PM/HMP-P_kinase-1"/>
</dbReference>
<evidence type="ECO:0000259" key="10">
    <source>
        <dbReference type="Pfam" id="PF03070"/>
    </source>
</evidence>
<dbReference type="PANTHER" id="PTHR20858:SF17">
    <property type="entry name" value="HYDROXYMETHYLPYRIMIDINE_PHOSPHOMETHYLPYRIMIDINE KINASE THI20-RELATED"/>
    <property type="match status" value="1"/>
</dbReference>
<dbReference type="CDD" id="cd01169">
    <property type="entry name" value="HMPP_kinase"/>
    <property type="match status" value="1"/>
</dbReference>
<dbReference type="RefSeq" id="WP_135113676.1">
    <property type="nucleotide sequence ID" value="NZ_JADGLL010000007.1"/>
</dbReference>
<dbReference type="GO" id="GO:0009228">
    <property type="term" value="P:thiamine biosynthetic process"/>
    <property type="evidence" value="ECO:0007669"/>
    <property type="project" value="UniProtKB-KW"/>
</dbReference>
<dbReference type="InterPro" id="IPR004399">
    <property type="entry name" value="HMP/HMP-P_kinase_dom"/>
</dbReference>
<evidence type="ECO:0000256" key="4">
    <source>
        <dbReference type="ARBA" id="ARBA00004769"/>
    </source>
</evidence>
<comment type="caution">
    <text evidence="12">The sequence shown here is derived from an EMBL/GenBank/DDBJ whole genome shotgun (WGS) entry which is preliminary data.</text>
</comment>
<dbReference type="Gene3D" id="1.20.910.10">
    <property type="entry name" value="Heme oxygenase-like"/>
    <property type="match status" value="1"/>
</dbReference>
<dbReference type="GO" id="GO:0005524">
    <property type="term" value="F:ATP binding"/>
    <property type="evidence" value="ECO:0007669"/>
    <property type="project" value="UniProtKB-KW"/>
</dbReference>
<feature type="domain" description="Pyridoxamine kinase/Phosphomethylpyrimidine kinase" evidence="11">
    <location>
        <begin position="12"/>
        <end position="260"/>
    </location>
</feature>
<dbReference type="UniPathway" id="UPA00060">
    <property type="reaction ID" value="UER00138"/>
</dbReference>
<evidence type="ECO:0000256" key="9">
    <source>
        <dbReference type="ARBA" id="ARBA00022977"/>
    </source>
</evidence>
<dbReference type="NCBIfam" id="TIGR00097">
    <property type="entry name" value="HMP-P_kinase"/>
    <property type="match status" value="1"/>
</dbReference>
<accession>A0A4Y9FYA9</accession>
<dbReference type="Proteomes" id="UP000298358">
    <property type="component" value="Unassembled WGS sequence"/>
</dbReference>
<dbReference type="GO" id="GO:0008902">
    <property type="term" value="F:hydroxymethylpyrimidine kinase activity"/>
    <property type="evidence" value="ECO:0007669"/>
    <property type="project" value="UniProtKB-EC"/>
</dbReference>
<dbReference type="InterPro" id="IPR004305">
    <property type="entry name" value="Thiaminase-2/PQQC"/>
</dbReference>
<dbReference type="EC" id="2.7.4.7" evidence="12"/>